<reference evidence="2" key="1">
    <citation type="submission" date="2023-10" db="EMBL/GenBank/DDBJ databases">
        <authorList>
            <person name="Noh H."/>
        </authorList>
    </citation>
    <scope>NUCLEOTIDE SEQUENCE</scope>
    <source>
        <strain evidence="2">DUCC4014</strain>
    </source>
</reference>
<gene>
    <name evidence="2" type="ORF">LOC62_06G008339</name>
</gene>
<evidence type="ECO:0000313" key="2">
    <source>
        <dbReference type="EMBL" id="WOO84832.1"/>
    </source>
</evidence>
<name>A0AAF0YEC7_9TREE</name>
<proteinExistence type="predicted"/>
<evidence type="ECO:0000313" key="3">
    <source>
        <dbReference type="Proteomes" id="UP000827549"/>
    </source>
</evidence>
<keyword evidence="1" id="KW-0472">Membrane</keyword>
<dbReference type="RefSeq" id="XP_062630858.1">
    <property type="nucleotide sequence ID" value="XM_062774874.1"/>
</dbReference>
<evidence type="ECO:0000256" key="1">
    <source>
        <dbReference type="SAM" id="Phobius"/>
    </source>
</evidence>
<keyword evidence="1" id="KW-0812">Transmembrane</keyword>
<sequence>MNATTTTPAPTPTPAENITTTSTYSWTSYAGVDYRGDNEYLFERYSDAPPPGIVPAITLPVVIVLFLLIFPWVFTRYARETKRRERAYAAWLIGSQAAEAAAHAADKAADDGGVPPPYTAPSSALAAAGAAAVLATPSAARVTTVPVLVPTGGGHTYTMAATTVADATVRTTVKVNITMTAPYRYATQHTMYTRYDDEIYAVMGTLFPILAVVIIFGGWGWYLVVQRRNIDRRMRAAGLRP</sequence>
<keyword evidence="1" id="KW-1133">Transmembrane helix</keyword>
<dbReference type="GeneID" id="87811505"/>
<dbReference type="AlphaFoldDB" id="A0AAF0YEC7"/>
<protein>
    <submittedName>
        <fullName evidence="2">Uncharacterized protein</fullName>
    </submittedName>
</protein>
<keyword evidence="3" id="KW-1185">Reference proteome</keyword>
<accession>A0AAF0YEC7</accession>
<feature type="transmembrane region" description="Helical" evidence="1">
    <location>
        <begin position="53"/>
        <end position="75"/>
    </location>
</feature>
<dbReference type="Proteomes" id="UP000827549">
    <property type="component" value="Chromosome 6"/>
</dbReference>
<organism evidence="2 3">
    <name type="scientific">Vanrija pseudolonga</name>
    <dbReference type="NCBI Taxonomy" id="143232"/>
    <lineage>
        <taxon>Eukaryota</taxon>
        <taxon>Fungi</taxon>
        <taxon>Dikarya</taxon>
        <taxon>Basidiomycota</taxon>
        <taxon>Agaricomycotina</taxon>
        <taxon>Tremellomycetes</taxon>
        <taxon>Trichosporonales</taxon>
        <taxon>Trichosporonaceae</taxon>
        <taxon>Vanrija</taxon>
    </lineage>
</organism>
<dbReference type="EMBL" id="CP086719">
    <property type="protein sequence ID" value="WOO84832.1"/>
    <property type="molecule type" value="Genomic_DNA"/>
</dbReference>
<feature type="transmembrane region" description="Helical" evidence="1">
    <location>
        <begin position="199"/>
        <end position="225"/>
    </location>
</feature>